<evidence type="ECO:0000313" key="6">
    <source>
        <dbReference type="Proteomes" id="UP001501510"/>
    </source>
</evidence>
<name>A0ABP3UTJ9_9CLOT</name>
<comment type="similarity">
    <text evidence="3">Belongs to the flavoredoxin family.</text>
</comment>
<accession>A0ABP3UTJ9</accession>
<proteinExistence type="inferred from homology"/>
<reference evidence="6" key="1">
    <citation type="journal article" date="2019" name="Int. J. Syst. Evol. Microbiol.">
        <title>The Global Catalogue of Microorganisms (GCM) 10K type strain sequencing project: providing services to taxonomists for standard genome sequencing and annotation.</title>
        <authorList>
            <consortium name="The Broad Institute Genomics Platform"/>
            <consortium name="The Broad Institute Genome Sequencing Center for Infectious Disease"/>
            <person name="Wu L."/>
            <person name="Ma J."/>
        </authorList>
    </citation>
    <scope>NUCLEOTIDE SEQUENCE [LARGE SCALE GENOMIC DNA]</scope>
    <source>
        <strain evidence="6">JCM 1407</strain>
    </source>
</reference>
<evidence type="ECO:0000256" key="3">
    <source>
        <dbReference type="ARBA" id="ARBA00038054"/>
    </source>
</evidence>
<dbReference type="Proteomes" id="UP001501510">
    <property type="component" value="Unassembled WGS sequence"/>
</dbReference>
<dbReference type="SMART" id="SM00903">
    <property type="entry name" value="Flavin_Reduct"/>
    <property type="match status" value="1"/>
</dbReference>
<dbReference type="Gene3D" id="2.30.110.10">
    <property type="entry name" value="Electron Transport, Fmn-binding Protein, Chain A"/>
    <property type="match status" value="1"/>
</dbReference>
<dbReference type="RefSeq" id="WP_343761941.1">
    <property type="nucleotide sequence ID" value="NZ_BAAACG010000010.1"/>
</dbReference>
<dbReference type="EMBL" id="BAAACG010000010">
    <property type="protein sequence ID" value="GAA0742298.1"/>
    <property type="molecule type" value="Genomic_DNA"/>
</dbReference>
<dbReference type="InterPro" id="IPR012349">
    <property type="entry name" value="Split_barrel_FMN-bd"/>
</dbReference>
<comment type="caution">
    <text evidence="5">The sequence shown here is derived from an EMBL/GenBank/DDBJ whole genome shotgun (WGS) entry which is preliminary data.</text>
</comment>
<comment type="cofactor">
    <cofactor evidence="1">
        <name>FMN</name>
        <dbReference type="ChEBI" id="CHEBI:58210"/>
    </cofactor>
</comment>
<dbReference type="PANTHER" id="PTHR43567:SF1">
    <property type="entry name" value="FLAVOREDOXIN"/>
    <property type="match status" value="1"/>
</dbReference>
<dbReference type="InterPro" id="IPR052174">
    <property type="entry name" value="Flavoredoxin"/>
</dbReference>
<evidence type="ECO:0000256" key="1">
    <source>
        <dbReference type="ARBA" id="ARBA00001917"/>
    </source>
</evidence>
<feature type="domain" description="Flavin reductase like" evidence="4">
    <location>
        <begin position="10"/>
        <end position="153"/>
    </location>
</feature>
<sequence length="190" mass="21049">MSKQTLGNKSVLYPYPVTILGANVNGKANFMALGFVGIVNTNPGMIALGVNRNHHTNKGIFENKTFSINISSQDMLEVTDYVGLTSGEKIDKSEIFDVFYGKVKTAPMIKDCPLTIECKVIKTLDLGGADDIIIGEIIESYCDEEFLTKGNPDIEKMKPAVFSMYENRYFGIGEYLGKGWSMGKEYKSEK</sequence>
<evidence type="ECO:0000313" key="5">
    <source>
        <dbReference type="EMBL" id="GAA0742298.1"/>
    </source>
</evidence>
<dbReference type="Pfam" id="PF01613">
    <property type="entry name" value="Flavin_Reduct"/>
    <property type="match status" value="1"/>
</dbReference>
<keyword evidence="2" id="KW-0285">Flavoprotein</keyword>
<keyword evidence="6" id="KW-1185">Reference proteome</keyword>
<dbReference type="InterPro" id="IPR002563">
    <property type="entry name" value="Flavin_Rdtase-like_dom"/>
</dbReference>
<evidence type="ECO:0000259" key="4">
    <source>
        <dbReference type="SMART" id="SM00903"/>
    </source>
</evidence>
<evidence type="ECO:0000256" key="2">
    <source>
        <dbReference type="ARBA" id="ARBA00022630"/>
    </source>
</evidence>
<organism evidence="5 6">
    <name type="scientific">Clostridium oceanicum</name>
    <dbReference type="NCBI Taxonomy" id="1543"/>
    <lineage>
        <taxon>Bacteria</taxon>
        <taxon>Bacillati</taxon>
        <taxon>Bacillota</taxon>
        <taxon>Clostridia</taxon>
        <taxon>Eubacteriales</taxon>
        <taxon>Clostridiaceae</taxon>
        <taxon>Clostridium</taxon>
    </lineage>
</organism>
<protein>
    <submittedName>
        <fullName evidence="5">Flavin reductase family protein</fullName>
    </submittedName>
</protein>
<gene>
    <name evidence="5" type="ORF">GCM10008906_24600</name>
</gene>
<dbReference type="PANTHER" id="PTHR43567">
    <property type="entry name" value="FLAVOREDOXIN-RELATED-RELATED"/>
    <property type="match status" value="1"/>
</dbReference>
<dbReference type="SUPFAM" id="SSF50475">
    <property type="entry name" value="FMN-binding split barrel"/>
    <property type="match status" value="1"/>
</dbReference>